<evidence type="ECO:0000313" key="1">
    <source>
        <dbReference type="EMBL" id="GLR73104.1"/>
    </source>
</evidence>
<dbReference type="PANTHER" id="PTHR42815:SF2">
    <property type="entry name" value="FAD-BINDING, PUTATIVE (AFU_ORTHOLOGUE AFUA_6G07600)-RELATED"/>
    <property type="match status" value="1"/>
</dbReference>
<organism evidence="1 2">
    <name type="scientific">Agaribacter marinus</name>
    <dbReference type="NCBI Taxonomy" id="1431249"/>
    <lineage>
        <taxon>Bacteria</taxon>
        <taxon>Pseudomonadati</taxon>
        <taxon>Pseudomonadota</taxon>
        <taxon>Gammaproteobacteria</taxon>
        <taxon>Alteromonadales</taxon>
        <taxon>Alteromonadaceae</taxon>
        <taxon>Agaribacter</taxon>
    </lineage>
</organism>
<evidence type="ECO:0000313" key="2">
    <source>
        <dbReference type="Proteomes" id="UP001156601"/>
    </source>
</evidence>
<gene>
    <name evidence="1" type="ORF">GCM10007852_40120</name>
</gene>
<sequence>MPEQQQIQFHADEIAVQKRLGLAEKVAKYGNYFIRQTMPEQHRSFFAELPFVILGMVDAHGAPWALPLFGEAGFISSSDDNCLHIAARPKLAQMLGLNFRNGEKIGMLGIQLNTRRRNRMNGVISNITAKGFDITVDQSFGNCPKYIQTRDLVWSKNESANTDFSAVEISEHIDTRSKAFIEQADTFFVASRTKTFSEDIRSGIDASHRGGKPGFIKVTGNKLCFPDFSGNKFFNTLGNIVSDGRVGLVFPNYANGDAIFATGWAEIQWNNDTINAFEGAERMIEVTIERLLYIPQFMPMTGKLIEQSPVLDATGTWGDLNRKKT</sequence>
<dbReference type="RefSeq" id="WP_284219532.1">
    <property type="nucleotide sequence ID" value="NZ_BSOT01000020.1"/>
</dbReference>
<accession>A0AA37T4R0</accession>
<protein>
    <submittedName>
        <fullName evidence="1">Pyridoxamine 5'-phosphate oxidase</fullName>
    </submittedName>
</protein>
<reference evidence="1" key="2">
    <citation type="submission" date="2023-01" db="EMBL/GenBank/DDBJ databases">
        <title>Draft genome sequence of Agaribacter marinus strain NBRC 110023.</title>
        <authorList>
            <person name="Sun Q."/>
            <person name="Mori K."/>
        </authorList>
    </citation>
    <scope>NUCLEOTIDE SEQUENCE</scope>
    <source>
        <strain evidence="1">NBRC 110023</strain>
    </source>
</reference>
<name>A0AA37T4R0_9ALTE</name>
<proteinExistence type="predicted"/>
<dbReference type="Gene3D" id="2.30.110.10">
    <property type="entry name" value="Electron Transport, Fmn-binding Protein, Chain A"/>
    <property type="match status" value="1"/>
</dbReference>
<reference evidence="1" key="1">
    <citation type="journal article" date="2014" name="Int. J. Syst. Evol. Microbiol.">
        <title>Complete genome sequence of Corynebacterium casei LMG S-19264T (=DSM 44701T), isolated from a smear-ripened cheese.</title>
        <authorList>
            <consortium name="US DOE Joint Genome Institute (JGI-PGF)"/>
            <person name="Walter F."/>
            <person name="Albersmeier A."/>
            <person name="Kalinowski J."/>
            <person name="Ruckert C."/>
        </authorList>
    </citation>
    <scope>NUCLEOTIDE SEQUENCE</scope>
    <source>
        <strain evidence="1">NBRC 110023</strain>
    </source>
</reference>
<comment type="caution">
    <text evidence="1">The sequence shown here is derived from an EMBL/GenBank/DDBJ whole genome shotgun (WGS) entry which is preliminary data.</text>
</comment>
<dbReference type="AlphaFoldDB" id="A0AA37T4R0"/>
<dbReference type="EMBL" id="BSOT01000020">
    <property type="protein sequence ID" value="GLR73104.1"/>
    <property type="molecule type" value="Genomic_DNA"/>
</dbReference>
<keyword evidence="2" id="KW-1185">Reference proteome</keyword>
<dbReference type="Proteomes" id="UP001156601">
    <property type="component" value="Unassembled WGS sequence"/>
</dbReference>
<dbReference type="InterPro" id="IPR012349">
    <property type="entry name" value="Split_barrel_FMN-bd"/>
</dbReference>
<dbReference type="PANTHER" id="PTHR42815">
    <property type="entry name" value="FAD-BINDING, PUTATIVE (AFU_ORTHOLOGUE AFUA_6G07600)-RELATED"/>
    <property type="match status" value="1"/>
</dbReference>